<dbReference type="HOGENOM" id="CLU_030066_5_0_1"/>
<evidence type="ECO:0000313" key="3">
    <source>
        <dbReference type="Proteomes" id="UP000001593"/>
    </source>
</evidence>
<name>A7S7T5_NEMVE</name>
<protein>
    <recommendedName>
        <fullName evidence="1">F5/8 type C domain-containing protein</fullName>
    </recommendedName>
</protein>
<organism evidence="2 3">
    <name type="scientific">Nematostella vectensis</name>
    <name type="common">Starlet sea anemone</name>
    <dbReference type="NCBI Taxonomy" id="45351"/>
    <lineage>
        <taxon>Eukaryota</taxon>
        <taxon>Metazoa</taxon>
        <taxon>Cnidaria</taxon>
        <taxon>Anthozoa</taxon>
        <taxon>Hexacorallia</taxon>
        <taxon>Actiniaria</taxon>
        <taxon>Edwardsiidae</taxon>
        <taxon>Nematostella</taxon>
    </lineage>
</organism>
<dbReference type="SMART" id="SM00231">
    <property type="entry name" value="FA58C"/>
    <property type="match status" value="1"/>
</dbReference>
<dbReference type="SUPFAM" id="SSF49785">
    <property type="entry name" value="Galactose-binding domain-like"/>
    <property type="match status" value="1"/>
</dbReference>
<gene>
    <name evidence="2" type="ORF">NEMVEDRAFT_v1g107780</name>
</gene>
<dbReference type="InParanoid" id="A7S7T5"/>
<reference evidence="2 3" key="1">
    <citation type="journal article" date="2007" name="Science">
        <title>Sea anemone genome reveals ancestral eumetazoan gene repertoire and genomic organization.</title>
        <authorList>
            <person name="Putnam N.H."/>
            <person name="Srivastava M."/>
            <person name="Hellsten U."/>
            <person name="Dirks B."/>
            <person name="Chapman J."/>
            <person name="Salamov A."/>
            <person name="Terry A."/>
            <person name="Shapiro H."/>
            <person name="Lindquist E."/>
            <person name="Kapitonov V.V."/>
            <person name="Jurka J."/>
            <person name="Genikhovich G."/>
            <person name="Grigoriev I.V."/>
            <person name="Lucas S.M."/>
            <person name="Steele R.E."/>
            <person name="Finnerty J.R."/>
            <person name="Technau U."/>
            <person name="Martindale M.Q."/>
            <person name="Rokhsar D.S."/>
        </authorList>
    </citation>
    <scope>NUCLEOTIDE SEQUENCE [LARGE SCALE GENOMIC DNA]</scope>
    <source>
        <strain evidence="3">CH2 X CH6</strain>
    </source>
</reference>
<dbReference type="Gene3D" id="2.60.120.260">
    <property type="entry name" value="Galactose-binding domain-like"/>
    <property type="match status" value="1"/>
</dbReference>
<sequence length="107" mass="12293">MAWEPSVTNQDQHLQVDFLSPVQITAVATQGKKFTRYIKSYTLAFSLNGTTWTTYKDTAGNMKIFNGNTDYYSVVKTTLHTPRIARFIRLQPVSWNHDIALKMEIYG</sequence>
<dbReference type="KEGG" id="nve:5511989"/>
<keyword evidence="3" id="KW-1185">Reference proteome</keyword>
<evidence type="ECO:0000259" key="1">
    <source>
        <dbReference type="PROSITE" id="PS50022"/>
    </source>
</evidence>
<dbReference type="PANTHER" id="PTHR24543">
    <property type="entry name" value="MULTICOPPER OXIDASE-RELATED"/>
    <property type="match status" value="1"/>
</dbReference>
<dbReference type="PROSITE" id="PS50022">
    <property type="entry name" value="FA58C_3"/>
    <property type="match status" value="1"/>
</dbReference>
<dbReference type="STRING" id="45351.A7S7T5"/>
<dbReference type="Proteomes" id="UP000001593">
    <property type="component" value="Unassembled WGS sequence"/>
</dbReference>
<accession>A7S7T5</accession>
<feature type="non-terminal residue" evidence="2">
    <location>
        <position position="1"/>
    </location>
</feature>
<dbReference type="InterPro" id="IPR008979">
    <property type="entry name" value="Galactose-bd-like_sf"/>
</dbReference>
<dbReference type="Pfam" id="PF00754">
    <property type="entry name" value="F5_F8_type_C"/>
    <property type="match status" value="1"/>
</dbReference>
<dbReference type="PhylomeDB" id="A7S7T5"/>
<feature type="domain" description="F5/8 type C" evidence="1">
    <location>
        <begin position="1"/>
        <end position="107"/>
    </location>
</feature>
<proteinExistence type="predicted"/>
<dbReference type="InterPro" id="IPR000421">
    <property type="entry name" value="FA58C"/>
</dbReference>
<dbReference type="CDD" id="cd00057">
    <property type="entry name" value="FA58C"/>
    <property type="match status" value="1"/>
</dbReference>
<evidence type="ECO:0000313" key="2">
    <source>
        <dbReference type="EMBL" id="EDO40295.1"/>
    </source>
</evidence>
<dbReference type="OMA" id="FTRYIKS"/>
<dbReference type="OrthoDB" id="413581at2759"/>
<dbReference type="PANTHER" id="PTHR24543:SF325">
    <property type="entry name" value="F5_8 TYPE C DOMAIN-CONTAINING PROTEIN"/>
    <property type="match status" value="1"/>
</dbReference>
<dbReference type="AlphaFoldDB" id="A7S7T5"/>
<dbReference type="FunFam" id="2.60.120.260:FF:000016">
    <property type="entry name" value="Contactin-associated protein-like 4 isoform 1"/>
    <property type="match status" value="1"/>
</dbReference>
<dbReference type="EMBL" id="DS469594">
    <property type="protein sequence ID" value="EDO40295.1"/>
    <property type="molecule type" value="Genomic_DNA"/>
</dbReference>